<dbReference type="GO" id="GO:0042393">
    <property type="term" value="F:histone binding"/>
    <property type="evidence" value="ECO:0007669"/>
    <property type="project" value="TreeGrafter"/>
</dbReference>
<dbReference type="InterPro" id="IPR051730">
    <property type="entry name" value="NASP-like"/>
</dbReference>
<feature type="compositionally biased region" description="Low complexity" evidence="3">
    <location>
        <begin position="176"/>
        <end position="188"/>
    </location>
</feature>
<keyword evidence="1" id="KW-0677">Repeat</keyword>
<protein>
    <recommendedName>
        <fullName evidence="4">Tetratricopeptide SHNi-TPR domain-containing protein</fullName>
    </recommendedName>
</protein>
<evidence type="ECO:0000259" key="4">
    <source>
        <dbReference type="Pfam" id="PF10516"/>
    </source>
</evidence>
<feature type="compositionally biased region" description="Basic and acidic residues" evidence="3">
    <location>
        <begin position="1"/>
        <end position="29"/>
    </location>
</feature>
<dbReference type="GO" id="GO:0006335">
    <property type="term" value="P:DNA replication-dependent chromatin assembly"/>
    <property type="evidence" value="ECO:0007669"/>
    <property type="project" value="TreeGrafter"/>
</dbReference>
<feature type="compositionally biased region" description="Acidic residues" evidence="3">
    <location>
        <begin position="274"/>
        <end position="288"/>
    </location>
</feature>
<organism evidence="5 6">
    <name type="scientific">Macrosiphum euphorbiae</name>
    <name type="common">potato aphid</name>
    <dbReference type="NCBI Taxonomy" id="13131"/>
    <lineage>
        <taxon>Eukaryota</taxon>
        <taxon>Metazoa</taxon>
        <taxon>Ecdysozoa</taxon>
        <taxon>Arthropoda</taxon>
        <taxon>Hexapoda</taxon>
        <taxon>Insecta</taxon>
        <taxon>Pterygota</taxon>
        <taxon>Neoptera</taxon>
        <taxon>Paraneoptera</taxon>
        <taxon>Hemiptera</taxon>
        <taxon>Sternorrhyncha</taxon>
        <taxon>Aphidomorpha</taxon>
        <taxon>Aphidoidea</taxon>
        <taxon>Aphididae</taxon>
        <taxon>Macrosiphini</taxon>
        <taxon>Macrosiphum</taxon>
    </lineage>
</organism>
<evidence type="ECO:0000256" key="3">
    <source>
        <dbReference type="SAM" id="MobiDB-lite"/>
    </source>
</evidence>
<accession>A0AAV0XXE5</accession>
<gene>
    <name evidence="5" type="ORF">MEUPH1_LOCUS26923</name>
</gene>
<feature type="region of interest" description="Disordered" evidence="3">
    <location>
        <begin position="1"/>
        <end position="89"/>
    </location>
</feature>
<dbReference type="AlphaFoldDB" id="A0AAV0XXE5"/>
<feature type="compositionally biased region" description="Acidic residues" evidence="3">
    <location>
        <begin position="232"/>
        <end position="253"/>
    </location>
</feature>
<name>A0AAV0XXE5_9HEMI</name>
<feature type="compositionally biased region" description="Acidic residues" evidence="3">
    <location>
        <begin position="158"/>
        <end position="175"/>
    </location>
</feature>
<dbReference type="Gene3D" id="1.25.40.10">
    <property type="entry name" value="Tetratricopeptide repeat domain"/>
    <property type="match status" value="1"/>
</dbReference>
<dbReference type="GO" id="GO:0034080">
    <property type="term" value="P:CENP-A containing chromatin assembly"/>
    <property type="evidence" value="ECO:0007669"/>
    <property type="project" value="TreeGrafter"/>
</dbReference>
<dbReference type="InterPro" id="IPR019544">
    <property type="entry name" value="Tetratricopeptide_SHNi-TPR_dom"/>
</dbReference>
<sequence length="499" mass="55314">MPSEVVQKEAEIGVEEKDIVGKLDTKIETEENGSQESKTEENGSQESKTEEIQTVDKLEESKIAEDELSESENKENEEPTVEDTELQKKRADQLLTDGKRHLIIKDFQVAVDVLGEACSLFGTIYSELDEKCAEAYFNYGCALLELSKNQTSPVGLEEKDEEENDGETSSEEMDSINEANNASISNETNEIEEKETDNVDDKSTETNKESIVIKEETTDIKEETTDIKEETSVNDEETEVEGQSNENEEMSVDEGEKLDNIKVEGQSTEKEEMSVDEGEKPDEEDVGEDDVNDLQIAWEMLDLAKVIYKNKDTEESKLKLAEVLMKCGEVSIEDEKFETAIQDMTEALEIRRLLLPEDDRIIAETLFQLGIAQELGGSGEQAIALLCEASTVLNQKVKSLQTLNTSDTVQAEIAEIKSIIPEIQEKIVDIKERKKAAVSALLAAVGACNVAATNGEASSTTKQASNIGHLVRKRPKQEETADAAPNKVPKLDEFPNAKQ</sequence>
<dbReference type="EMBL" id="CARXXK010001085">
    <property type="protein sequence ID" value="CAI6373133.1"/>
    <property type="molecule type" value="Genomic_DNA"/>
</dbReference>
<evidence type="ECO:0000313" key="5">
    <source>
        <dbReference type="EMBL" id="CAI6373133.1"/>
    </source>
</evidence>
<feature type="compositionally biased region" description="Basic and acidic residues" evidence="3">
    <location>
        <begin position="254"/>
        <end position="273"/>
    </location>
</feature>
<reference evidence="5 6" key="1">
    <citation type="submission" date="2023-01" db="EMBL/GenBank/DDBJ databases">
        <authorList>
            <person name="Whitehead M."/>
        </authorList>
    </citation>
    <scope>NUCLEOTIDE SEQUENCE [LARGE SCALE GENOMIC DNA]</scope>
</reference>
<dbReference type="GO" id="GO:0005654">
    <property type="term" value="C:nucleoplasm"/>
    <property type="evidence" value="ECO:0007669"/>
    <property type="project" value="TreeGrafter"/>
</dbReference>
<feature type="compositionally biased region" description="Polar residues" evidence="3">
    <location>
        <begin position="455"/>
        <end position="466"/>
    </location>
</feature>
<feature type="domain" description="Tetratricopeptide SHNi-TPR" evidence="4">
    <location>
        <begin position="321"/>
        <end position="357"/>
    </location>
</feature>
<keyword evidence="6" id="KW-1185">Reference proteome</keyword>
<evidence type="ECO:0000256" key="1">
    <source>
        <dbReference type="ARBA" id="ARBA00022737"/>
    </source>
</evidence>
<feature type="compositionally biased region" description="Basic and acidic residues" evidence="3">
    <location>
        <begin position="37"/>
        <end position="77"/>
    </location>
</feature>
<dbReference type="SUPFAM" id="SSF48452">
    <property type="entry name" value="TPR-like"/>
    <property type="match status" value="1"/>
</dbReference>
<feature type="region of interest" description="Disordered" evidence="3">
    <location>
        <begin position="151"/>
        <end position="288"/>
    </location>
</feature>
<dbReference type="Pfam" id="PF10516">
    <property type="entry name" value="SHNi-TPR"/>
    <property type="match status" value="1"/>
</dbReference>
<feature type="region of interest" description="Disordered" evidence="3">
    <location>
        <begin position="455"/>
        <end position="499"/>
    </location>
</feature>
<dbReference type="PANTHER" id="PTHR15081:SF1">
    <property type="entry name" value="NUCLEAR AUTOANTIGENIC SPERM PROTEIN"/>
    <property type="match status" value="1"/>
</dbReference>
<comment type="caution">
    <text evidence="5">The sequence shown here is derived from an EMBL/GenBank/DDBJ whole genome shotgun (WGS) entry which is preliminary data.</text>
</comment>
<dbReference type="InterPro" id="IPR011990">
    <property type="entry name" value="TPR-like_helical_dom_sf"/>
</dbReference>
<proteinExistence type="predicted"/>
<feature type="compositionally biased region" description="Basic and acidic residues" evidence="3">
    <location>
        <begin position="489"/>
        <end position="499"/>
    </location>
</feature>
<evidence type="ECO:0000256" key="2">
    <source>
        <dbReference type="ARBA" id="ARBA00022803"/>
    </source>
</evidence>
<dbReference type="Proteomes" id="UP001160148">
    <property type="component" value="Unassembled WGS sequence"/>
</dbReference>
<dbReference type="PANTHER" id="PTHR15081">
    <property type="entry name" value="NUCLEAR AUTOANTIGENIC SPERM PROTEIN NASP -RELATED"/>
    <property type="match status" value="1"/>
</dbReference>
<evidence type="ECO:0000313" key="6">
    <source>
        <dbReference type="Proteomes" id="UP001160148"/>
    </source>
</evidence>
<keyword evidence="2" id="KW-0802">TPR repeat</keyword>
<feature type="compositionally biased region" description="Basic and acidic residues" evidence="3">
    <location>
        <begin position="196"/>
        <end position="231"/>
    </location>
</feature>